<dbReference type="RefSeq" id="WP_317994710.1">
    <property type="nucleotide sequence ID" value="NZ_AP025523.1"/>
</dbReference>
<keyword evidence="18" id="KW-1185">Reference proteome</keyword>
<comment type="catalytic activity">
    <reaction evidence="14">
        <text>IMP + diphosphate = hypoxanthine + 5-phospho-alpha-D-ribose 1-diphosphate</text>
        <dbReference type="Rhea" id="RHEA:17973"/>
        <dbReference type="ChEBI" id="CHEBI:17368"/>
        <dbReference type="ChEBI" id="CHEBI:33019"/>
        <dbReference type="ChEBI" id="CHEBI:58017"/>
        <dbReference type="ChEBI" id="CHEBI:58053"/>
        <dbReference type="EC" id="2.4.2.8"/>
    </reaction>
    <physiologicalReaction direction="right-to-left" evidence="14">
        <dbReference type="Rhea" id="RHEA:17975"/>
    </physiologicalReaction>
</comment>
<dbReference type="AlphaFoldDB" id="A0AAN2C9Z7"/>
<dbReference type="GO" id="GO:0004422">
    <property type="term" value="F:hypoxanthine phosphoribosyltransferase activity"/>
    <property type="evidence" value="ECO:0007669"/>
    <property type="project" value="InterPro"/>
</dbReference>
<dbReference type="EMBL" id="AP025523">
    <property type="protein sequence ID" value="BDE07095.1"/>
    <property type="molecule type" value="Genomic_DNA"/>
</dbReference>
<dbReference type="NCBIfam" id="TIGR01203">
    <property type="entry name" value="HGPRTase"/>
    <property type="match status" value="1"/>
</dbReference>
<dbReference type="InterPro" id="IPR000836">
    <property type="entry name" value="PRTase_dom"/>
</dbReference>
<comment type="catalytic activity">
    <reaction evidence="13">
        <text>GMP + diphosphate = guanine + 5-phospho-alpha-D-ribose 1-diphosphate</text>
        <dbReference type="Rhea" id="RHEA:25424"/>
        <dbReference type="ChEBI" id="CHEBI:16235"/>
        <dbReference type="ChEBI" id="CHEBI:33019"/>
        <dbReference type="ChEBI" id="CHEBI:58017"/>
        <dbReference type="ChEBI" id="CHEBI:58115"/>
        <dbReference type="EC" id="2.4.2.8"/>
    </reaction>
    <physiologicalReaction direction="right-to-left" evidence="13">
        <dbReference type="Rhea" id="RHEA:25426"/>
    </physiologicalReaction>
</comment>
<comment type="cofactor">
    <cofactor evidence="1 15">
        <name>Mg(2+)</name>
        <dbReference type="ChEBI" id="CHEBI:18420"/>
    </cofactor>
</comment>
<evidence type="ECO:0000313" key="18">
    <source>
        <dbReference type="Proteomes" id="UP001317532"/>
    </source>
</evidence>
<keyword evidence="10 15" id="KW-0660">Purine salvage</keyword>
<keyword evidence="6 15" id="KW-0963">Cytoplasm</keyword>
<keyword evidence="11 15" id="KW-0547">Nucleotide-binding</keyword>
<evidence type="ECO:0000256" key="1">
    <source>
        <dbReference type="ARBA" id="ARBA00001946"/>
    </source>
</evidence>
<dbReference type="InterPro" id="IPR029057">
    <property type="entry name" value="PRTase-like"/>
</dbReference>
<dbReference type="Gene3D" id="3.40.50.2020">
    <property type="match status" value="1"/>
</dbReference>
<evidence type="ECO:0000256" key="4">
    <source>
        <dbReference type="ARBA" id="ARBA00004676"/>
    </source>
</evidence>
<evidence type="ECO:0000256" key="13">
    <source>
        <dbReference type="ARBA" id="ARBA00048811"/>
    </source>
</evidence>
<evidence type="ECO:0000256" key="9">
    <source>
        <dbReference type="ARBA" id="ARBA00022723"/>
    </source>
</evidence>
<dbReference type="EC" id="2.4.2.8" evidence="15"/>
<feature type="domain" description="Phosphoribosyltransferase" evidence="16">
    <location>
        <begin position="14"/>
        <end position="171"/>
    </location>
</feature>
<evidence type="ECO:0000256" key="15">
    <source>
        <dbReference type="RuleBase" id="RU364099"/>
    </source>
</evidence>
<dbReference type="InterPro" id="IPR050408">
    <property type="entry name" value="HGPRT"/>
</dbReference>
<evidence type="ECO:0000256" key="8">
    <source>
        <dbReference type="ARBA" id="ARBA00022679"/>
    </source>
</evidence>
<dbReference type="FunFam" id="3.40.50.2020:FF:000006">
    <property type="entry name" value="Hypoxanthine phosphoribosyltransferase"/>
    <property type="match status" value="1"/>
</dbReference>
<dbReference type="PANTHER" id="PTHR43340">
    <property type="entry name" value="HYPOXANTHINE-GUANINE PHOSPHORIBOSYLTRANSFERASE"/>
    <property type="match status" value="1"/>
</dbReference>
<keyword evidence="7 15" id="KW-0328">Glycosyltransferase</keyword>
<dbReference type="SUPFAM" id="SSF53271">
    <property type="entry name" value="PRTase-like"/>
    <property type="match status" value="1"/>
</dbReference>
<evidence type="ECO:0000256" key="12">
    <source>
        <dbReference type="ARBA" id="ARBA00022842"/>
    </source>
</evidence>
<dbReference type="Pfam" id="PF00156">
    <property type="entry name" value="Pribosyltran"/>
    <property type="match status" value="1"/>
</dbReference>
<evidence type="ECO:0000256" key="6">
    <source>
        <dbReference type="ARBA" id="ARBA00022490"/>
    </source>
</evidence>
<comment type="subcellular location">
    <subcellularLocation>
        <location evidence="2 15">Cytoplasm</location>
    </subcellularLocation>
</comment>
<accession>A0AAN2C9Z7</accession>
<comment type="pathway">
    <text evidence="3 15">Purine metabolism; IMP biosynthesis via salvage pathway; IMP from hypoxanthine: step 1/1.</text>
</comment>
<dbReference type="GO" id="GO:0006178">
    <property type="term" value="P:guanine salvage"/>
    <property type="evidence" value="ECO:0007669"/>
    <property type="project" value="TreeGrafter"/>
</dbReference>
<evidence type="ECO:0000256" key="14">
    <source>
        <dbReference type="ARBA" id="ARBA00049402"/>
    </source>
</evidence>
<sequence>MQHQTLPPGIETILLDAETIAGAIRRMAGEIARDYADRPLVLVGVLKGAVFVTADLARALAEVPGGPTDVQLDFIAVSSYGNAHRSSGEVRLVQDTTYAIEGKYVVIVEDIIDNGHTLHYLRAMLGNRQPASLRAAVLLDKPYHRAIDVTVDYTGLTCPDEFVVGYGLDYQERYRTLPYLAKLRPEVLPA</sequence>
<proteinExistence type="inferred from homology"/>
<dbReference type="GO" id="GO:0000166">
    <property type="term" value="F:nucleotide binding"/>
    <property type="evidence" value="ECO:0007669"/>
    <property type="project" value="UniProtKB-KW"/>
</dbReference>
<comment type="pathway">
    <text evidence="4">Purine metabolism; GMP biosynthesis via salvage pathway; GMP from guanine: step 1/1.</text>
</comment>
<organism evidence="17 18">
    <name type="scientific">Vulcanimicrobium alpinum</name>
    <dbReference type="NCBI Taxonomy" id="3016050"/>
    <lineage>
        <taxon>Bacteria</taxon>
        <taxon>Bacillati</taxon>
        <taxon>Vulcanimicrobiota</taxon>
        <taxon>Vulcanimicrobiia</taxon>
        <taxon>Vulcanimicrobiales</taxon>
        <taxon>Vulcanimicrobiaceae</taxon>
        <taxon>Vulcanimicrobium</taxon>
    </lineage>
</organism>
<dbReference type="GO" id="GO:0046100">
    <property type="term" value="P:hypoxanthine metabolic process"/>
    <property type="evidence" value="ECO:0007669"/>
    <property type="project" value="TreeGrafter"/>
</dbReference>
<dbReference type="PANTHER" id="PTHR43340:SF1">
    <property type="entry name" value="HYPOXANTHINE PHOSPHORIBOSYLTRANSFERASE"/>
    <property type="match status" value="1"/>
</dbReference>
<evidence type="ECO:0000259" key="16">
    <source>
        <dbReference type="Pfam" id="PF00156"/>
    </source>
</evidence>
<evidence type="ECO:0000256" key="3">
    <source>
        <dbReference type="ARBA" id="ARBA00004669"/>
    </source>
</evidence>
<name>A0AAN2C9Z7_UNVUL</name>
<comment type="similarity">
    <text evidence="5 15">Belongs to the purine/pyrimidine phosphoribosyltransferase family.</text>
</comment>
<dbReference type="GO" id="GO:0000287">
    <property type="term" value="F:magnesium ion binding"/>
    <property type="evidence" value="ECO:0007669"/>
    <property type="project" value="TreeGrafter"/>
</dbReference>
<evidence type="ECO:0000313" key="17">
    <source>
        <dbReference type="EMBL" id="BDE07095.1"/>
    </source>
</evidence>
<reference evidence="17 18" key="1">
    <citation type="journal article" date="2022" name="ISME Commun">
        <title>Vulcanimicrobium alpinus gen. nov. sp. nov., the first cultivated representative of the candidate phylum 'Eremiobacterota', is a metabolically versatile aerobic anoxygenic phototroph.</title>
        <authorList>
            <person name="Yabe S."/>
            <person name="Muto K."/>
            <person name="Abe K."/>
            <person name="Yokota A."/>
            <person name="Staudigel H."/>
            <person name="Tebo B.M."/>
        </authorList>
    </citation>
    <scope>NUCLEOTIDE SEQUENCE [LARGE SCALE GENOMIC DNA]</scope>
    <source>
        <strain evidence="17 18">WC8-2</strain>
    </source>
</reference>
<dbReference type="GO" id="GO:0052657">
    <property type="term" value="F:guanine phosphoribosyltransferase activity"/>
    <property type="evidence" value="ECO:0007669"/>
    <property type="project" value="UniProtKB-ARBA"/>
</dbReference>
<dbReference type="KEGG" id="vab:WPS_23710"/>
<dbReference type="GO" id="GO:0005829">
    <property type="term" value="C:cytosol"/>
    <property type="evidence" value="ECO:0007669"/>
    <property type="project" value="TreeGrafter"/>
</dbReference>
<evidence type="ECO:0000256" key="11">
    <source>
        <dbReference type="ARBA" id="ARBA00022741"/>
    </source>
</evidence>
<dbReference type="GO" id="GO:0032264">
    <property type="term" value="P:IMP salvage"/>
    <property type="evidence" value="ECO:0007669"/>
    <property type="project" value="TreeGrafter"/>
</dbReference>
<evidence type="ECO:0000256" key="2">
    <source>
        <dbReference type="ARBA" id="ARBA00004496"/>
    </source>
</evidence>
<keyword evidence="12 15" id="KW-0460">Magnesium</keyword>
<keyword evidence="9 15" id="KW-0479">Metal-binding</keyword>
<dbReference type="GO" id="GO:0006166">
    <property type="term" value="P:purine ribonucleoside salvage"/>
    <property type="evidence" value="ECO:0007669"/>
    <property type="project" value="UniProtKB-KW"/>
</dbReference>
<keyword evidence="8 15" id="KW-0808">Transferase</keyword>
<protein>
    <recommendedName>
        <fullName evidence="15">Hypoxanthine phosphoribosyltransferase</fullName>
        <ecNumber evidence="15">2.4.2.8</ecNumber>
    </recommendedName>
</protein>
<evidence type="ECO:0000256" key="10">
    <source>
        <dbReference type="ARBA" id="ARBA00022726"/>
    </source>
</evidence>
<dbReference type="CDD" id="cd06223">
    <property type="entry name" value="PRTases_typeI"/>
    <property type="match status" value="1"/>
</dbReference>
<dbReference type="InterPro" id="IPR005904">
    <property type="entry name" value="Hxn_phspho_trans"/>
</dbReference>
<evidence type="ECO:0000256" key="5">
    <source>
        <dbReference type="ARBA" id="ARBA00008391"/>
    </source>
</evidence>
<gene>
    <name evidence="17" type="ORF">WPS_23710</name>
</gene>
<evidence type="ECO:0000256" key="7">
    <source>
        <dbReference type="ARBA" id="ARBA00022676"/>
    </source>
</evidence>
<dbReference type="Proteomes" id="UP001317532">
    <property type="component" value="Chromosome"/>
</dbReference>
<dbReference type="GO" id="GO:0032263">
    <property type="term" value="P:GMP salvage"/>
    <property type="evidence" value="ECO:0007669"/>
    <property type="project" value="TreeGrafter"/>
</dbReference>